<evidence type="ECO:0000313" key="2">
    <source>
        <dbReference type="EMBL" id="RCH55238.1"/>
    </source>
</evidence>
<comment type="caution">
    <text evidence="2">The sequence shown here is derived from an EMBL/GenBank/DDBJ whole genome shotgun (WGS) entry which is preliminary data.</text>
</comment>
<feature type="signal peptide" evidence="1">
    <location>
        <begin position="1"/>
        <end position="21"/>
    </location>
</feature>
<protein>
    <recommendedName>
        <fullName evidence="4">Viral A-type inclusion protein</fullName>
    </recommendedName>
</protein>
<reference evidence="2 3" key="1">
    <citation type="submission" date="2018-05" db="EMBL/GenBank/DDBJ databases">
        <title>Mucilaginibacter hurinus sp. nov., isolated from briquette warehouse soil.</title>
        <authorList>
            <person name="Choi L."/>
        </authorList>
    </citation>
    <scope>NUCLEOTIDE SEQUENCE [LARGE SCALE GENOMIC DNA]</scope>
    <source>
        <strain evidence="2 3">ZR32</strain>
    </source>
</reference>
<dbReference type="AlphaFoldDB" id="A0A367GQ84"/>
<evidence type="ECO:0000256" key="1">
    <source>
        <dbReference type="SAM" id="SignalP"/>
    </source>
</evidence>
<gene>
    <name evidence="2" type="ORF">DJ568_08605</name>
</gene>
<name>A0A367GQ84_9SPHI</name>
<dbReference type="EMBL" id="QGDC01000004">
    <property type="protein sequence ID" value="RCH55238.1"/>
    <property type="molecule type" value="Genomic_DNA"/>
</dbReference>
<keyword evidence="1" id="KW-0732">Signal</keyword>
<feature type="chain" id="PRO_5017066590" description="Viral A-type inclusion protein" evidence="1">
    <location>
        <begin position="22"/>
        <end position="147"/>
    </location>
</feature>
<dbReference type="OrthoDB" id="1436925at2"/>
<organism evidence="2 3">
    <name type="scientific">Mucilaginibacter hurinus</name>
    <dbReference type="NCBI Taxonomy" id="2201324"/>
    <lineage>
        <taxon>Bacteria</taxon>
        <taxon>Pseudomonadati</taxon>
        <taxon>Bacteroidota</taxon>
        <taxon>Sphingobacteriia</taxon>
        <taxon>Sphingobacteriales</taxon>
        <taxon>Sphingobacteriaceae</taxon>
        <taxon>Mucilaginibacter</taxon>
    </lineage>
</organism>
<accession>A0A367GQ84</accession>
<dbReference type="PROSITE" id="PS51257">
    <property type="entry name" value="PROKAR_LIPOPROTEIN"/>
    <property type="match status" value="1"/>
</dbReference>
<dbReference type="Proteomes" id="UP000253209">
    <property type="component" value="Unassembled WGS sequence"/>
</dbReference>
<proteinExistence type="predicted"/>
<evidence type="ECO:0000313" key="3">
    <source>
        <dbReference type="Proteomes" id="UP000253209"/>
    </source>
</evidence>
<evidence type="ECO:0008006" key="4">
    <source>
        <dbReference type="Google" id="ProtNLM"/>
    </source>
</evidence>
<keyword evidence="3" id="KW-1185">Reference proteome</keyword>
<dbReference type="RefSeq" id="WP_114004860.1">
    <property type="nucleotide sequence ID" value="NZ_QGDC01000004.1"/>
</dbReference>
<sequence length="147" mass="16471">MKKTALLALLAGILYSCSGNSSQETGADTAQTQDEAKQLFSRVIAVHDEVMTYERMILENRAKLDSIAKLDLPSPVKDSAILLSKNLTVAENAMSDWMHKFEPDYSAKSKGEAIKYLTAEESKIKKVDTLTKNAIRASWEFYTKYKK</sequence>